<feature type="domain" description="Glucose-methanol-choline oxidoreductase N-terminal" evidence="5">
    <location>
        <begin position="62"/>
        <end position="290"/>
    </location>
</feature>
<dbReference type="EMBL" id="LR824013">
    <property type="protein sequence ID" value="CAD0199075.1"/>
    <property type="molecule type" value="Genomic_DNA"/>
</dbReference>
<keyword evidence="4" id="KW-0274">FAD</keyword>
<evidence type="ECO:0000256" key="2">
    <source>
        <dbReference type="ARBA" id="ARBA00010790"/>
    </source>
</evidence>
<proteinExistence type="inferred from homology"/>
<keyword evidence="3" id="KW-0285">Flavoprotein</keyword>
<accession>A0A9N8L198</accession>
<evidence type="ECO:0000256" key="1">
    <source>
        <dbReference type="ARBA" id="ARBA00001974"/>
    </source>
</evidence>
<dbReference type="PANTHER" id="PTHR11552:SF147">
    <property type="entry name" value="CHOLINE DEHYDROGENASE, MITOCHONDRIAL"/>
    <property type="match status" value="1"/>
</dbReference>
<dbReference type="PIRSF" id="PIRSF000137">
    <property type="entry name" value="Alcohol_oxidase"/>
    <property type="match status" value="1"/>
</dbReference>
<evidence type="ECO:0000259" key="6">
    <source>
        <dbReference type="Pfam" id="PF05199"/>
    </source>
</evidence>
<dbReference type="AlphaFoldDB" id="A0A9N8L198"/>
<dbReference type="InterPro" id="IPR036188">
    <property type="entry name" value="FAD/NAD-bd_sf"/>
</dbReference>
<dbReference type="Gene3D" id="3.30.560.10">
    <property type="entry name" value="Glucose Oxidase, domain 3"/>
    <property type="match status" value="2"/>
</dbReference>
<dbReference type="Pfam" id="PF00732">
    <property type="entry name" value="GMC_oxred_N"/>
    <property type="match status" value="1"/>
</dbReference>
<dbReference type="InterPro" id="IPR007867">
    <property type="entry name" value="GMC_OxRtase_C"/>
</dbReference>
<dbReference type="SUPFAM" id="SSF54373">
    <property type="entry name" value="FAD-linked reductases, C-terminal domain"/>
    <property type="match status" value="1"/>
</dbReference>
<dbReference type="GO" id="GO:0050660">
    <property type="term" value="F:flavin adenine dinucleotide binding"/>
    <property type="evidence" value="ECO:0007669"/>
    <property type="project" value="InterPro"/>
</dbReference>
<dbReference type="InterPro" id="IPR000172">
    <property type="entry name" value="GMC_OxRdtase_N"/>
</dbReference>
<dbReference type="SUPFAM" id="SSF51905">
    <property type="entry name" value="FAD/NAD(P)-binding domain"/>
    <property type="match status" value="1"/>
</dbReference>
<evidence type="ECO:0000256" key="4">
    <source>
        <dbReference type="ARBA" id="ARBA00022827"/>
    </source>
</evidence>
<organism evidence="7 8">
    <name type="scientific">Chrysodeixis includens</name>
    <name type="common">Soybean looper</name>
    <name type="synonym">Pseudoplusia includens</name>
    <dbReference type="NCBI Taxonomy" id="689277"/>
    <lineage>
        <taxon>Eukaryota</taxon>
        <taxon>Metazoa</taxon>
        <taxon>Ecdysozoa</taxon>
        <taxon>Arthropoda</taxon>
        <taxon>Hexapoda</taxon>
        <taxon>Insecta</taxon>
        <taxon>Pterygota</taxon>
        <taxon>Neoptera</taxon>
        <taxon>Endopterygota</taxon>
        <taxon>Lepidoptera</taxon>
        <taxon>Glossata</taxon>
        <taxon>Ditrysia</taxon>
        <taxon>Noctuoidea</taxon>
        <taxon>Noctuidae</taxon>
        <taxon>Plusiinae</taxon>
        <taxon>Chrysodeixis</taxon>
    </lineage>
</organism>
<gene>
    <name evidence="7" type="ORF">CINC_LOCUS771</name>
</gene>
<evidence type="ECO:0000256" key="3">
    <source>
        <dbReference type="ARBA" id="ARBA00022630"/>
    </source>
</evidence>
<dbReference type="GO" id="GO:0016614">
    <property type="term" value="F:oxidoreductase activity, acting on CH-OH group of donors"/>
    <property type="evidence" value="ECO:0007669"/>
    <property type="project" value="InterPro"/>
</dbReference>
<dbReference type="Proteomes" id="UP001154114">
    <property type="component" value="Chromosome 10"/>
</dbReference>
<evidence type="ECO:0000259" key="5">
    <source>
        <dbReference type="Pfam" id="PF00732"/>
    </source>
</evidence>
<dbReference type="PANTHER" id="PTHR11552">
    <property type="entry name" value="GLUCOSE-METHANOL-CHOLINE GMC OXIDOREDUCTASE"/>
    <property type="match status" value="1"/>
</dbReference>
<feature type="domain" description="Glucose-methanol-choline oxidoreductase C-terminal" evidence="6">
    <location>
        <begin position="303"/>
        <end position="437"/>
    </location>
</feature>
<dbReference type="InterPro" id="IPR012132">
    <property type="entry name" value="GMC_OxRdtase"/>
</dbReference>
<evidence type="ECO:0008006" key="9">
    <source>
        <dbReference type="Google" id="ProtNLM"/>
    </source>
</evidence>
<comment type="cofactor">
    <cofactor evidence="1">
        <name>FAD</name>
        <dbReference type="ChEBI" id="CHEBI:57692"/>
    </cofactor>
</comment>
<protein>
    <recommendedName>
        <fullName evidence="9">Glucose dehydrogenase [FAD, quinone]-like</fullName>
    </recommendedName>
</protein>
<evidence type="ECO:0000313" key="7">
    <source>
        <dbReference type="EMBL" id="CAD0199075.1"/>
    </source>
</evidence>
<sequence length="458" mass="50610">MKSSCGRFRKVQNRAMSTSTSRTSAQISYIKQMQVALAAFALLNLNGSLYKKDANIQDRDTFDYLVVGGGTAGAVVAARLVEANFSVLIIEAGGNPGVESHYPGFVTYVKNSRIDWNFTTEPDDFFGQCLKEGSGPSTGKAIGGSGNTNYMLYSRGNPRDYEKIYEITEDSTWKWENMLKYFLRSERLDDEEVLSSAFGEYHGSNGTIGVTKDNREICDEYLRAFEEVGEDVVVDNIGAGILGYSSGLYHIVDGHRTTSSESYLPPLNDNPNLYLTRHSTATKILFDDNNNAVLWSNINVLYPKSRGEIRLRSLDPEDQPIIETGYFSDDQDLEDVVDAVLDLIKIESTPFGQDNALEFLPVAEMCRGIEFGTREYWRCHLLCVTVATWRDAGTCAIGDVVDTHLFVIGVKRLRVVDASVFPNALGGAILAPTVALAEKAAEIIIADRKNHNMCGGKK</sequence>
<reference evidence="7" key="1">
    <citation type="submission" date="2021-12" db="EMBL/GenBank/DDBJ databases">
        <authorList>
            <person name="King R."/>
        </authorList>
    </citation>
    <scope>NUCLEOTIDE SEQUENCE</scope>
</reference>
<dbReference type="Pfam" id="PF05199">
    <property type="entry name" value="GMC_oxred_C"/>
    <property type="match status" value="1"/>
</dbReference>
<dbReference type="Gene3D" id="3.50.50.60">
    <property type="entry name" value="FAD/NAD(P)-binding domain"/>
    <property type="match status" value="2"/>
</dbReference>
<comment type="similarity">
    <text evidence="2">Belongs to the GMC oxidoreductase family.</text>
</comment>
<evidence type="ECO:0000313" key="8">
    <source>
        <dbReference type="Proteomes" id="UP001154114"/>
    </source>
</evidence>
<dbReference type="OrthoDB" id="269227at2759"/>
<name>A0A9N8L198_CHRIL</name>
<keyword evidence="8" id="KW-1185">Reference proteome</keyword>